<dbReference type="Gene3D" id="1.10.4040.10">
    <property type="entry name" value="Penicillinase repressor domain"/>
    <property type="match status" value="1"/>
</dbReference>
<evidence type="ECO:0000313" key="6">
    <source>
        <dbReference type="Proteomes" id="UP000746471"/>
    </source>
</evidence>
<dbReference type="Proteomes" id="UP000746471">
    <property type="component" value="Unassembled WGS sequence"/>
</dbReference>
<evidence type="ECO:0000256" key="3">
    <source>
        <dbReference type="ARBA" id="ARBA00023125"/>
    </source>
</evidence>
<dbReference type="RefSeq" id="WP_213237191.1">
    <property type="nucleotide sequence ID" value="NZ_JAHBCL010000019.1"/>
</dbReference>
<reference evidence="5 6" key="1">
    <citation type="submission" date="2021-05" db="EMBL/GenBank/DDBJ databases">
        <title>Fusibacter ferrireducens sp. nov., an anaerobic, sulfur- and Fe-reducing bacterium isolated from the mangrove sediment.</title>
        <authorList>
            <person name="Qiu D."/>
        </authorList>
    </citation>
    <scope>NUCLEOTIDE SEQUENCE [LARGE SCALE GENOMIC DNA]</scope>
    <source>
        <strain evidence="5 6">DSM 12116</strain>
    </source>
</reference>
<dbReference type="Gene3D" id="1.10.10.10">
    <property type="entry name" value="Winged helix-like DNA-binding domain superfamily/Winged helix DNA-binding domain"/>
    <property type="match status" value="1"/>
</dbReference>
<protein>
    <submittedName>
        <fullName evidence="5">BlaI/MecI/CopY family transcriptional regulator</fullName>
    </submittedName>
</protein>
<sequence>MSLFIKRLPDAELEVMRAVWECKPPVTRGDLEHILTQTHPMATTTILTLLSRLVERNFLSIEKLGRSNAYTPIISKQDYLAAQSKRFFEKLCGGDVHVFANALCDSGLSEDDIETLRDLLERGKL</sequence>
<evidence type="ECO:0000256" key="4">
    <source>
        <dbReference type="ARBA" id="ARBA00023163"/>
    </source>
</evidence>
<keyword evidence="6" id="KW-1185">Reference proteome</keyword>
<dbReference type="InterPro" id="IPR036390">
    <property type="entry name" value="WH_DNA-bd_sf"/>
</dbReference>
<evidence type="ECO:0000256" key="2">
    <source>
        <dbReference type="ARBA" id="ARBA00023015"/>
    </source>
</evidence>
<keyword evidence="4" id="KW-0804">Transcription</keyword>
<dbReference type="InterPro" id="IPR036388">
    <property type="entry name" value="WH-like_DNA-bd_sf"/>
</dbReference>
<dbReference type="EMBL" id="JAHBCL010000019">
    <property type="protein sequence ID" value="MBS7527330.1"/>
    <property type="molecule type" value="Genomic_DNA"/>
</dbReference>
<keyword evidence="3" id="KW-0238">DNA-binding</keyword>
<name>A0ABS5PQB2_9FIRM</name>
<dbReference type="Pfam" id="PF03965">
    <property type="entry name" value="Penicillinase_R"/>
    <property type="match status" value="1"/>
</dbReference>
<comment type="caution">
    <text evidence="5">The sequence shown here is derived from an EMBL/GenBank/DDBJ whole genome shotgun (WGS) entry which is preliminary data.</text>
</comment>
<proteinExistence type="inferred from homology"/>
<comment type="similarity">
    <text evidence="1">Belongs to the BlaI transcriptional regulatory family.</text>
</comment>
<dbReference type="PIRSF" id="PIRSF019455">
    <property type="entry name" value="CopR_AtkY"/>
    <property type="match status" value="1"/>
</dbReference>
<gene>
    <name evidence="5" type="ORF">KHM83_11620</name>
</gene>
<dbReference type="InterPro" id="IPR005650">
    <property type="entry name" value="BlaI_family"/>
</dbReference>
<keyword evidence="2" id="KW-0805">Transcription regulation</keyword>
<dbReference type="SUPFAM" id="SSF46785">
    <property type="entry name" value="Winged helix' DNA-binding domain"/>
    <property type="match status" value="1"/>
</dbReference>
<evidence type="ECO:0000313" key="5">
    <source>
        <dbReference type="EMBL" id="MBS7527330.1"/>
    </source>
</evidence>
<organism evidence="5 6">
    <name type="scientific">Fusibacter paucivorans</name>
    <dbReference type="NCBI Taxonomy" id="76009"/>
    <lineage>
        <taxon>Bacteria</taxon>
        <taxon>Bacillati</taxon>
        <taxon>Bacillota</taxon>
        <taxon>Clostridia</taxon>
        <taxon>Eubacteriales</taxon>
        <taxon>Eubacteriales Family XII. Incertae Sedis</taxon>
        <taxon>Fusibacter</taxon>
    </lineage>
</organism>
<evidence type="ECO:0000256" key="1">
    <source>
        <dbReference type="ARBA" id="ARBA00011046"/>
    </source>
</evidence>
<accession>A0ABS5PQB2</accession>